<dbReference type="SUPFAM" id="SSF51735">
    <property type="entry name" value="NAD(P)-binding Rossmann-fold domains"/>
    <property type="match status" value="1"/>
</dbReference>
<keyword evidence="6" id="KW-0732">Signal</keyword>
<keyword evidence="3" id="KW-0496">Mitochondrion</keyword>
<sequence length="263" mass="28866">MSSWVSTALLVLGALTLLRWLVALVQEVHNAVTVHILPRLTSKRFRQTYGEWAVVTGASDGIGKGYIRELAQAGMNVILIARNKDKLDKVAQEISSEFGVETMVIVADFSQGQEIYAHIEQQLQEKDIGILVNNVGLFSPIIMGVPLMSYFGEDDVSMEDVWKTVNVNVANVPAMTKIILPGMLQRGRGAIVNIASMASMLPVPMAALYAASKASSNSNIHSSSQITYKTEFEIHQVQSRGKREIMTNQVRSSPSKSRIPLSH</sequence>
<evidence type="ECO:0000256" key="3">
    <source>
        <dbReference type="ARBA" id="ARBA00023128"/>
    </source>
</evidence>
<feature type="region of interest" description="Disordered" evidence="5">
    <location>
        <begin position="239"/>
        <end position="263"/>
    </location>
</feature>
<dbReference type="PRINTS" id="PR00081">
    <property type="entry name" value="GDHRDH"/>
</dbReference>
<protein>
    <submittedName>
        <fullName evidence="7">Uncharacterized protein</fullName>
    </submittedName>
</protein>
<dbReference type="Proteomes" id="UP001497623">
    <property type="component" value="Unassembled WGS sequence"/>
</dbReference>
<dbReference type="PANTHER" id="PTHR44889">
    <property type="entry name" value="INACTIVE HYDROXYSTEROID DEHYDROGENASE-LIKE PROTEIN 1"/>
    <property type="match status" value="1"/>
</dbReference>
<dbReference type="InterPro" id="IPR036291">
    <property type="entry name" value="NAD(P)-bd_dom_sf"/>
</dbReference>
<keyword evidence="2" id="KW-0521">NADP</keyword>
<dbReference type="InterPro" id="IPR052149">
    <property type="entry name" value="17-beta-HSD3-like"/>
</dbReference>
<feature type="chain" id="PRO_5043629304" evidence="6">
    <location>
        <begin position="24"/>
        <end position="263"/>
    </location>
</feature>
<evidence type="ECO:0000256" key="5">
    <source>
        <dbReference type="SAM" id="MobiDB-lite"/>
    </source>
</evidence>
<organism evidence="7 8">
    <name type="scientific">Meganyctiphanes norvegica</name>
    <name type="common">Northern krill</name>
    <name type="synonym">Thysanopoda norvegica</name>
    <dbReference type="NCBI Taxonomy" id="48144"/>
    <lineage>
        <taxon>Eukaryota</taxon>
        <taxon>Metazoa</taxon>
        <taxon>Ecdysozoa</taxon>
        <taxon>Arthropoda</taxon>
        <taxon>Crustacea</taxon>
        <taxon>Multicrustacea</taxon>
        <taxon>Malacostraca</taxon>
        <taxon>Eumalacostraca</taxon>
        <taxon>Eucarida</taxon>
        <taxon>Euphausiacea</taxon>
        <taxon>Euphausiidae</taxon>
        <taxon>Meganyctiphanes</taxon>
    </lineage>
</organism>
<dbReference type="GO" id="GO:0005739">
    <property type="term" value="C:mitochondrion"/>
    <property type="evidence" value="ECO:0007669"/>
    <property type="project" value="UniProtKB-SubCell"/>
</dbReference>
<comment type="subcellular location">
    <subcellularLocation>
        <location evidence="1">Mitochondrion</location>
    </subcellularLocation>
</comment>
<evidence type="ECO:0000313" key="7">
    <source>
        <dbReference type="EMBL" id="CAL4161993.1"/>
    </source>
</evidence>
<dbReference type="AlphaFoldDB" id="A0AAV2S8C9"/>
<evidence type="ECO:0000256" key="6">
    <source>
        <dbReference type="SAM" id="SignalP"/>
    </source>
</evidence>
<evidence type="ECO:0000256" key="4">
    <source>
        <dbReference type="ARBA" id="ARBA00038261"/>
    </source>
</evidence>
<feature type="signal peptide" evidence="6">
    <location>
        <begin position="1"/>
        <end position="23"/>
    </location>
</feature>
<reference evidence="7 8" key="1">
    <citation type="submission" date="2024-05" db="EMBL/GenBank/DDBJ databases">
        <authorList>
            <person name="Wallberg A."/>
        </authorList>
    </citation>
    <scope>NUCLEOTIDE SEQUENCE [LARGE SCALE GENOMIC DNA]</scope>
</reference>
<gene>
    <name evidence="7" type="ORF">MNOR_LOCUS32734</name>
</gene>
<dbReference type="EMBL" id="CAXKWB010045159">
    <property type="protein sequence ID" value="CAL4161993.1"/>
    <property type="molecule type" value="Genomic_DNA"/>
</dbReference>
<proteinExistence type="inferred from homology"/>
<accession>A0AAV2S8C9</accession>
<dbReference type="Pfam" id="PF00106">
    <property type="entry name" value="adh_short"/>
    <property type="match status" value="1"/>
</dbReference>
<dbReference type="PIRSF" id="PIRSF000126">
    <property type="entry name" value="11-beta-HSD1"/>
    <property type="match status" value="1"/>
</dbReference>
<evidence type="ECO:0000313" key="8">
    <source>
        <dbReference type="Proteomes" id="UP001497623"/>
    </source>
</evidence>
<evidence type="ECO:0000256" key="1">
    <source>
        <dbReference type="ARBA" id="ARBA00004173"/>
    </source>
</evidence>
<dbReference type="PANTHER" id="PTHR44889:SF1">
    <property type="entry name" value="INACTIVE HYDROXYSTEROID DEHYDROGENASE-LIKE PROTEIN 1"/>
    <property type="match status" value="1"/>
</dbReference>
<feature type="non-terminal residue" evidence="7">
    <location>
        <position position="263"/>
    </location>
</feature>
<name>A0AAV2S8C9_MEGNR</name>
<dbReference type="Gene3D" id="3.40.50.720">
    <property type="entry name" value="NAD(P)-binding Rossmann-like Domain"/>
    <property type="match status" value="1"/>
</dbReference>
<dbReference type="InterPro" id="IPR002347">
    <property type="entry name" value="SDR_fam"/>
</dbReference>
<comment type="similarity">
    <text evidence="4">Belongs to the short-chain dehydrogenases/reductases (SDR) family. 17-beta-HSD 3 subfamily.</text>
</comment>
<feature type="compositionally biased region" description="Polar residues" evidence="5">
    <location>
        <begin position="246"/>
        <end position="256"/>
    </location>
</feature>
<evidence type="ECO:0000256" key="2">
    <source>
        <dbReference type="ARBA" id="ARBA00022857"/>
    </source>
</evidence>
<dbReference type="CDD" id="cd05356">
    <property type="entry name" value="17beta-HSD1_like_SDR_c"/>
    <property type="match status" value="1"/>
</dbReference>
<keyword evidence="8" id="KW-1185">Reference proteome</keyword>
<comment type="caution">
    <text evidence="7">The sequence shown here is derived from an EMBL/GenBank/DDBJ whole genome shotgun (WGS) entry which is preliminary data.</text>
</comment>